<name>A0AB34KJN4_9PEZI</name>
<dbReference type="RefSeq" id="XP_069227388.1">
    <property type="nucleotide sequence ID" value="XM_069375400.1"/>
</dbReference>
<dbReference type="PANTHER" id="PTHR31723">
    <property type="entry name" value="PATHOGENESIS-RELATED FAMILY PROTEIN"/>
    <property type="match status" value="1"/>
</dbReference>
<sequence length="449" mass="48122">MASADVQQPAEAAPAVPDYLASPNAVFADEGVKWRYGRAPDYSKTRKVWEEGKKMNHAAGSLPQLVENLVKNWEVEASFKPRLEDWRTIDHQNYTFAINGGPPQSAEHMLRVGTYNAIIAPNEFYSPENSDFASSHKTFKRMMPTFAWEVLEVYSGPPTVAFKWRHWGVMKNDYVGFNDKGEKVTAKAHGGPIDIQGVTVATVDDKVRLQSVDTWFDPLEMFRQIAPGGIVNKETMNRKVNPEDALDTSTATSVPNNNGLKIAQEHNDPASAHANDKAPEDVLPKHISNGTGQPADAFVPHQGADTQMPANGHSNGHATEPETESQHIVASAATHGAAAPLSHPESNLSSSPSTAQTAAGAPTSSTPSTVDESRATGTHDAIDAHLESSAAKVHPHPHDAEEAVKPAAGEAVAAPAQSAETRMTHEEMSRLGGAGGSGAGECPFLMNRE</sequence>
<feature type="compositionally biased region" description="Polar residues" evidence="1">
    <location>
        <begin position="304"/>
        <end position="317"/>
    </location>
</feature>
<reference evidence="2 3" key="1">
    <citation type="journal article" date="2020" name="Microbiol. Resour. Announc.">
        <title>Draft Genome Sequence of a Cladosporium Species Isolated from the Mesophotic Ascidian Didemnum maculosum.</title>
        <authorList>
            <person name="Gioti A."/>
            <person name="Siaperas R."/>
            <person name="Nikolaivits E."/>
            <person name="Le Goff G."/>
            <person name="Ouazzani J."/>
            <person name="Kotoulas G."/>
            <person name="Topakas E."/>
        </authorList>
    </citation>
    <scope>NUCLEOTIDE SEQUENCE [LARGE SCALE GENOMIC DNA]</scope>
    <source>
        <strain evidence="2 3">TM138-S3</strain>
    </source>
</reference>
<evidence type="ECO:0000313" key="2">
    <source>
        <dbReference type="EMBL" id="KAL1584282.1"/>
    </source>
</evidence>
<evidence type="ECO:0008006" key="4">
    <source>
        <dbReference type="Google" id="ProtNLM"/>
    </source>
</evidence>
<dbReference type="SUPFAM" id="SSF54427">
    <property type="entry name" value="NTF2-like"/>
    <property type="match status" value="1"/>
</dbReference>
<dbReference type="GeneID" id="96008238"/>
<keyword evidence="3" id="KW-1185">Reference proteome</keyword>
<dbReference type="PANTHER" id="PTHR31723:SF10">
    <property type="entry name" value="PATHOGEN-RELATED PROTEIN"/>
    <property type="match status" value="1"/>
</dbReference>
<feature type="region of interest" description="Disordered" evidence="1">
    <location>
        <begin position="242"/>
        <end position="375"/>
    </location>
</feature>
<dbReference type="Proteomes" id="UP000803884">
    <property type="component" value="Unassembled WGS sequence"/>
</dbReference>
<protein>
    <recommendedName>
        <fullName evidence="4">Pathogen-related protein</fullName>
    </recommendedName>
</protein>
<feature type="region of interest" description="Disordered" evidence="1">
    <location>
        <begin position="390"/>
        <end position="449"/>
    </location>
</feature>
<comment type="caution">
    <text evidence="2">The sequence shown here is derived from an EMBL/GenBank/DDBJ whole genome shotgun (WGS) entry which is preliminary data.</text>
</comment>
<feature type="compositionally biased region" description="Low complexity" evidence="1">
    <location>
        <begin position="405"/>
        <end position="420"/>
    </location>
</feature>
<accession>A0AB34KJN4</accession>
<feature type="compositionally biased region" description="Polar residues" evidence="1">
    <location>
        <begin position="247"/>
        <end position="259"/>
    </location>
</feature>
<dbReference type="Gene3D" id="3.10.450.50">
    <property type="match status" value="1"/>
</dbReference>
<organism evidence="2 3">
    <name type="scientific">Cladosporium halotolerans</name>
    <dbReference type="NCBI Taxonomy" id="1052096"/>
    <lineage>
        <taxon>Eukaryota</taxon>
        <taxon>Fungi</taxon>
        <taxon>Dikarya</taxon>
        <taxon>Ascomycota</taxon>
        <taxon>Pezizomycotina</taxon>
        <taxon>Dothideomycetes</taxon>
        <taxon>Dothideomycetidae</taxon>
        <taxon>Cladosporiales</taxon>
        <taxon>Cladosporiaceae</taxon>
        <taxon>Cladosporium</taxon>
    </lineage>
</organism>
<evidence type="ECO:0000256" key="1">
    <source>
        <dbReference type="SAM" id="MobiDB-lite"/>
    </source>
</evidence>
<evidence type="ECO:0000313" key="3">
    <source>
        <dbReference type="Proteomes" id="UP000803884"/>
    </source>
</evidence>
<dbReference type="AlphaFoldDB" id="A0AB34KJN4"/>
<dbReference type="EMBL" id="JAAQHG020000027">
    <property type="protein sequence ID" value="KAL1584282.1"/>
    <property type="molecule type" value="Genomic_DNA"/>
</dbReference>
<dbReference type="InterPro" id="IPR053218">
    <property type="entry name" value="Pathogen-related_defense"/>
</dbReference>
<dbReference type="InterPro" id="IPR032710">
    <property type="entry name" value="NTF2-like_dom_sf"/>
</dbReference>
<feature type="compositionally biased region" description="Low complexity" evidence="1">
    <location>
        <begin position="340"/>
        <end position="353"/>
    </location>
</feature>
<feature type="compositionally biased region" description="Basic and acidic residues" evidence="1">
    <location>
        <begin position="263"/>
        <end position="284"/>
    </location>
</feature>
<feature type="compositionally biased region" description="Polar residues" evidence="1">
    <location>
        <begin position="354"/>
        <end position="370"/>
    </location>
</feature>
<gene>
    <name evidence="2" type="ORF">WHR41_06795</name>
</gene>
<proteinExistence type="predicted"/>